<evidence type="ECO:0000256" key="4">
    <source>
        <dbReference type="RuleBase" id="RU003494"/>
    </source>
</evidence>
<dbReference type="SFLD" id="SFLDS00019">
    <property type="entry name" value="Glutathione_Transferase_(cytos"/>
    <property type="match status" value="1"/>
</dbReference>
<dbReference type="Gene3D" id="3.40.30.10">
    <property type="entry name" value="Glutaredoxin"/>
    <property type="match status" value="1"/>
</dbReference>
<dbReference type="Proteomes" id="UP000504603">
    <property type="component" value="Unplaced"/>
</dbReference>
<keyword evidence="5" id="KW-0175">Coiled coil</keyword>
<dbReference type="GO" id="GO:0004364">
    <property type="term" value="F:glutathione transferase activity"/>
    <property type="evidence" value="ECO:0007669"/>
    <property type="project" value="UniProtKB-EC"/>
</dbReference>
<organism evidence="8 9">
    <name type="scientific">Momordica charantia</name>
    <name type="common">Bitter gourd</name>
    <name type="synonym">Balsam pear</name>
    <dbReference type="NCBI Taxonomy" id="3673"/>
    <lineage>
        <taxon>Eukaryota</taxon>
        <taxon>Viridiplantae</taxon>
        <taxon>Streptophyta</taxon>
        <taxon>Embryophyta</taxon>
        <taxon>Tracheophyta</taxon>
        <taxon>Spermatophyta</taxon>
        <taxon>Magnoliopsida</taxon>
        <taxon>eudicotyledons</taxon>
        <taxon>Gunneridae</taxon>
        <taxon>Pentapetalae</taxon>
        <taxon>rosids</taxon>
        <taxon>fabids</taxon>
        <taxon>Cucurbitales</taxon>
        <taxon>Cucurbitaceae</taxon>
        <taxon>Momordiceae</taxon>
        <taxon>Momordica</taxon>
    </lineage>
</organism>
<comment type="catalytic activity">
    <reaction evidence="3">
        <text>RX + glutathione = an S-substituted glutathione + a halide anion + H(+)</text>
        <dbReference type="Rhea" id="RHEA:16437"/>
        <dbReference type="ChEBI" id="CHEBI:15378"/>
        <dbReference type="ChEBI" id="CHEBI:16042"/>
        <dbReference type="ChEBI" id="CHEBI:17792"/>
        <dbReference type="ChEBI" id="CHEBI:57925"/>
        <dbReference type="ChEBI" id="CHEBI:90779"/>
        <dbReference type="EC" id="2.5.1.18"/>
    </reaction>
</comment>
<evidence type="ECO:0000256" key="3">
    <source>
        <dbReference type="ARBA" id="ARBA00047960"/>
    </source>
</evidence>
<dbReference type="InterPro" id="IPR040079">
    <property type="entry name" value="Glutathione_S-Trfase"/>
</dbReference>
<sequence>MAEELQVFGFWTSPFSRRVELALKLKALEYEYVEEDLWNKSDLLVKYNPIYKKVPVLVHHGKPIAESLVILEYIEENWKANPIFPHHPHQRALARFWAKYIDDKIVPAILKVARSKVEEREKAVEEASEACEALEKELESKKLFGGDRIGLVDIVGIVVAYWVPAIEEGVGFELLTSHKFPNITKWSEELLNHSVVKETLPPRAELVAYLQAVFGAN</sequence>
<proteinExistence type="inferred from homology"/>
<feature type="coiled-coil region" evidence="5">
    <location>
        <begin position="110"/>
        <end position="144"/>
    </location>
</feature>
<dbReference type="AlphaFoldDB" id="A0A6J1DBH4"/>
<dbReference type="Gene3D" id="1.20.1050.10">
    <property type="match status" value="1"/>
</dbReference>
<evidence type="ECO:0000259" key="6">
    <source>
        <dbReference type="PROSITE" id="PS50404"/>
    </source>
</evidence>
<keyword evidence="8" id="KW-1185">Reference proteome</keyword>
<dbReference type="InterPro" id="IPR036249">
    <property type="entry name" value="Thioredoxin-like_sf"/>
</dbReference>
<evidence type="ECO:0000259" key="7">
    <source>
        <dbReference type="PROSITE" id="PS50405"/>
    </source>
</evidence>
<dbReference type="SFLD" id="SFLDG01152">
    <property type="entry name" value="Main.3:_Omega-_and_Tau-like"/>
    <property type="match status" value="1"/>
</dbReference>
<dbReference type="InterPro" id="IPR004046">
    <property type="entry name" value="GST_C"/>
</dbReference>
<evidence type="ECO:0000256" key="2">
    <source>
        <dbReference type="ARBA" id="ARBA00022679"/>
    </source>
</evidence>
<dbReference type="FunFam" id="3.40.30.10:FF:000014">
    <property type="entry name" value="Tau class glutathione S-transferase"/>
    <property type="match status" value="1"/>
</dbReference>
<comment type="similarity">
    <text evidence="4">Belongs to the GST superfamily.</text>
</comment>
<gene>
    <name evidence="9" type="primary">LOC111019459</name>
</gene>
<dbReference type="GO" id="GO:0006749">
    <property type="term" value="P:glutathione metabolic process"/>
    <property type="evidence" value="ECO:0007669"/>
    <property type="project" value="InterPro"/>
</dbReference>
<accession>A0A6J1DBH4</accession>
<name>A0A6J1DBH4_MOMCH</name>
<dbReference type="SUPFAM" id="SSF52833">
    <property type="entry name" value="Thioredoxin-like"/>
    <property type="match status" value="1"/>
</dbReference>
<dbReference type="PANTHER" id="PTHR11260:SF676">
    <property type="entry name" value="GLUTATHIONE S-TRANSFERASE U8"/>
    <property type="match status" value="1"/>
</dbReference>
<dbReference type="CDD" id="cd03058">
    <property type="entry name" value="GST_N_Tau"/>
    <property type="match status" value="1"/>
</dbReference>
<dbReference type="KEGG" id="mcha:111019459"/>
<dbReference type="CDD" id="cd03185">
    <property type="entry name" value="GST_C_Tau"/>
    <property type="match status" value="1"/>
</dbReference>
<dbReference type="InterPro" id="IPR036282">
    <property type="entry name" value="Glutathione-S-Trfase_C_sf"/>
</dbReference>
<dbReference type="PROSITE" id="PS50404">
    <property type="entry name" value="GST_NTER"/>
    <property type="match status" value="1"/>
</dbReference>
<reference evidence="9" key="1">
    <citation type="submission" date="2025-08" db="UniProtKB">
        <authorList>
            <consortium name="RefSeq"/>
        </authorList>
    </citation>
    <scope>IDENTIFICATION</scope>
    <source>
        <strain evidence="9">OHB3-1</strain>
    </source>
</reference>
<feature type="domain" description="GST C-terminal" evidence="7">
    <location>
        <begin position="87"/>
        <end position="210"/>
    </location>
</feature>
<dbReference type="SFLD" id="SFLDG00358">
    <property type="entry name" value="Main_(cytGST)"/>
    <property type="match status" value="1"/>
</dbReference>
<feature type="unsure residue" description="I or L" evidence="9">
    <location>
        <position position="37"/>
    </location>
</feature>
<dbReference type="InterPro" id="IPR010987">
    <property type="entry name" value="Glutathione-S-Trfase_C-like"/>
</dbReference>
<evidence type="ECO:0000256" key="5">
    <source>
        <dbReference type="SAM" id="Coils"/>
    </source>
</evidence>
<dbReference type="Pfam" id="PF00043">
    <property type="entry name" value="GST_C"/>
    <property type="match status" value="1"/>
</dbReference>
<dbReference type="PANTHER" id="PTHR11260">
    <property type="entry name" value="GLUTATHIONE S-TRANSFERASE, GST, SUPERFAMILY, GST DOMAIN CONTAINING"/>
    <property type="match status" value="1"/>
</dbReference>
<dbReference type="OrthoDB" id="4951845at2759"/>
<dbReference type="InterPro" id="IPR045073">
    <property type="entry name" value="Omega/Tau-like"/>
</dbReference>
<dbReference type="InterPro" id="IPR045074">
    <property type="entry name" value="GST_C_Tau"/>
</dbReference>
<evidence type="ECO:0000256" key="1">
    <source>
        <dbReference type="ARBA" id="ARBA00012452"/>
    </source>
</evidence>
<dbReference type="RefSeq" id="XP_022151545.1">
    <property type="nucleotide sequence ID" value="XM_022295853.1"/>
</dbReference>
<evidence type="ECO:0000313" key="9">
    <source>
        <dbReference type="RefSeq" id="XP_022151545.1"/>
    </source>
</evidence>
<dbReference type="GO" id="GO:0005737">
    <property type="term" value="C:cytoplasm"/>
    <property type="evidence" value="ECO:0007669"/>
    <property type="project" value="TreeGrafter"/>
</dbReference>
<evidence type="ECO:0000313" key="8">
    <source>
        <dbReference type="Proteomes" id="UP000504603"/>
    </source>
</evidence>
<dbReference type="PROSITE" id="PS50405">
    <property type="entry name" value="GST_CTER"/>
    <property type="match status" value="1"/>
</dbReference>
<keyword evidence="2" id="KW-0808">Transferase</keyword>
<feature type="domain" description="GST N-terminal" evidence="6">
    <location>
        <begin position="3"/>
        <end position="82"/>
    </location>
</feature>
<dbReference type="Pfam" id="PF02798">
    <property type="entry name" value="GST_N"/>
    <property type="match status" value="1"/>
</dbReference>
<dbReference type="FunFam" id="1.20.1050.10:FF:000012">
    <property type="entry name" value="Tau class glutathione S-transferase"/>
    <property type="match status" value="1"/>
</dbReference>
<dbReference type="InterPro" id="IPR004045">
    <property type="entry name" value="Glutathione_S-Trfase_N"/>
</dbReference>
<dbReference type="SUPFAM" id="SSF47616">
    <property type="entry name" value="GST C-terminal domain-like"/>
    <property type="match status" value="1"/>
</dbReference>
<protein>
    <recommendedName>
        <fullName evidence="1">glutathione transferase</fullName>
        <ecNumber evidence="1">2.5.1.18</ecNumber>
    </recommendedName>
</protein>
<dbReference type="EC" id="2.5.1.18" evidence="1"/>